<gene>
    <name evidence="3" type="ORF">SAMN05444266_107389</name>
</gene>
<evidence type="ECO:0000256" key="2">
    <source>
        <dbReference type="SAM" id="Phobius"/>
    </source>
</evidence>
<dbReference type="STRING" id="1419482.SAMN05444266_107389"/>
<protein>
    <recommendedName>
        <fullName evidence="5">TonB protein C-terminal</fullName>
    </recommendedName>
</protein>
<feature type="compositionally biased region" description="Low complexity" evidence="1">
    <location>
        <begin position="117"/>
        <end position="139"/>
    </location>
</feature>
<dbReference type="Proteomes" id="UP000184420">
    <property type="component" value="Unassembled WGS sequence"/>
</dbReference>
<proteinExistence type="predicted"/>
<evidence type="ECO:0000313" key="4">
    <source>
        <dbReference type="Proteomes" id="UP000184420"/>
    </source>
</evidence>
<reference evidence="3 4" key="1">
    <citation type="submission" date="2016-11" db="EMBL/GenBank/DDBJ databases">
        <authorList>
            <person name="Jaros S."/>
            <person name="Januszkiewicz K."/>
            <person name="Wedrychowicz H."/>
        </authorList>
    </citation>
    <scope>NUCLEOTIDE SEQUENCE [LARGE SCALE GENOMIC DNA]</scope>
    <source>
        <strain evidence="3 4">DSM 27406</strain>
    </source>
</reference>
<keyword evidence="2" id="KW-0812">Transmembrane</keyword>
<keyword evidence="4" id="KW-1185">Reference proteome</keyword>
<accession>A0A1M7HV04</accession>
<dbReference type="EMBL" id="FRBL01000007">
    <property type="protein sequence ID" value="SHM32305.1"/>
    <property type="molecule type" value="Genomic_DNA"/>
</dbReference>
<dbReference type="AlphaFoldDB" id="A0A1M7HV04"/>
<feature type="region of interest" description="Disordered" evidence="1">
    <location>
        <begin position="116"/>
        <end position="151"/>
    </location>
</feature>
<evidence type="ECO:0008006" key="5">
    <source>
        <dbReference type="Google" id="ProtNLM"/>
    </source>
</evidence>
<dbReference type="RefSeq" id="WP_073084484.1">
    <property type="nucleotide sequence ID" value="NZ_FRBL01000007.1"/>
</dbReference>
<dbReference type="OrthoDB" id="1112758at2"/>
<keyword evidence="2" id="KW-0472">Membrane</keyword>
<evidence type="ECO:0000313" key="3">
    <source>
        <dbReference type="EMBL" id="SHM32305.1"/>
    </source>
</evidence>
<organism evidence="3 4">
    <name type="scientific">Chitinophaga jiangningensis</name>
    <dbReference type="NCBI Taxonomy" id="1419482"/>
    <lineage>
        <taxon>Bacteria</taxon>
        <taxon>Pseudomonadati</taxon>
        <taxon>Bacteroidota</taxon>
        <taxon>Chitinophagia</taxon>
        <taxon>Chitinophagales</taxon>
        <taxon>Chitinophagaceae</taxon>
        <taxon>Chitinophaga</taxon>
    </lineage>
</organism>
<feature type="transmembrane region" description="Helical" evidence="2">
    <location>
        <begin position="83"/>
        <end position="104"/>
    </location>
</feature>
<evidence type="ECO:0000256" key="1">
    <source>
        <dbReference type="SAM" id="MobiDB-lite"/>
    </source>
</evidence>
<name>A0A1M7HV04_9BACT</name>
<keyword evidence="2" id="KW-1133">Transmembrane helix</keyword>
<sequence>MPDQQPYKHQSVSSELIRQYLAGELDDKAMHDLERQALDDPFLAEALEGFETVAPQQQPNLDDLHARLNARVAPTKTRVRPMYYRYAAAAAILLLLATGGWYLFREPAVKPQIAGVQPQAQTEHQAPAAPAADTAPAGAKKPEAAKTVTPPVAAMKQAETPVLAMNSPQAEISDTQQEITSLADSLITANDKKAADTYSRGYTQEAAPALMLADSHRSNRYTTQAKEHTEDVRGMGRQKALLSREKAAEVFIGEKGPEPEIGLKSYQEYLSRRSITSDPEIAGSEVYLIFSVKPDGGIDSVNVITGKNIAATKAAITIIKDGPKWKPAANGQPANVSVRLFFRKDQ</sequence>